<proteinExistence type="predicted"/>
<protein>
    <recommendedName>
        <fullName evidence="2">RNA-directed DNA polymerase, eukaryota, reverse transcriptase zinc-binding domain protein</fullName>
    </recommendedName>
</protein>
<gene>
    <name evidence="1" type="ORF">Tci_057107</name>
</gene>
<reference evidence="1" key="1">
    <citation type="journal article" date="2019" name="Sci. Rep.">
        <title>Draft genome of Tanacetum cinerariifolium, the natural source of mosquito coil.</title>
        <authorList>
            <person name="Yamashiro T."/>
            <person name="Shiraishi A."/>
            <person name="Satake H."/>
            <person name="Nakayama K."/>
        </authorList>
    </citation>
    <scope>NUCLEOTIDE SEQUENCE</scope>
</reference>
<dbReference type="EMBL" id="BKCJ010009043">
    <property type="protein sequence ID" value="GEU85129.1"/>
    <property type="molecule type" value="Genomic_DNA"/>
</dbReference>
<evidence type="ECO:0008006" key="2">
    <source>
        <dbReference type="Google" id="ProtNLM"/>
    </source>
</evidence>
<organism evidence="1">
    <name type="scientific">Tanacetum cinerariifolium</name>
    <name type="common">Dalmatian daisy</name>
    <name type="synonym">Chrysanthemum cinerariifolium</name>
    <dbReference type="NCBI Taxonomy" id="118510"/>
    <lineage>
        <taxon>Eukaryota</taxon>
        <taxon>Viridiplantae</taxon>
        <taxon>Streptophyta</taxon>
        <taxon>Embryophyta</taxon>
        <taxon>Tracheophyta</taxon>
        <taxon>Spermatophyta</taxon>
        <taxon>Magnoliopsida</taxon>
        <taxon>eudicotyledons</taxon>
        <taxon>Gunneridae</taxon>
        <taxon>Pentapetalae</taxon>
        <taxon>asterids</taxon>
        <taxon>campanulids</taxon>
        <taxon>Asterales</taxon>
        <taxon>Asteraceae</taxon>
        <taxon>Asteroideae</taxon>
        <taxon>Anthemideae</taxon>
        <taxon>Anthemidinae</taxon>
        <taxon>Tanacetum</taxon>
    </lineage>
</organism>
<name>A0A6L2NI22_TANCI</name>
<evidence type="ECO:0000313" key="1">
    <source>
        <dbReference type="EMBL" id="GEU85129.1"/>
    </source>
</evidence>
<dbReference type="AlphaFoldDB" id="A0A6L2NI22"/>
<accession>A0A6L2NI22</accession>
<sequence>MKEDPKSDGATASVWFDKWSEGDPLANTVSSRDIFRAGLDFSTKVRDVILHGEWNWPSYLCAKYLNLSMLAILNIMENTPDRLVWQNVQGIDKPFSVTQ</sequence>
<comment type="caution">
    <text evidence="1">The sequence shown here is derived from an EMBL/GenBank/DDBJ whole genome shotgun (WGS) entry which is preliminary data.</text>
</comment>
<feature type="non-terminal residue" evidence="1">
    <location>
        <position position="99"/>
    </location>
</feature>